<name>A0A183T1Q0_SCHSO</name>
<reference evidence="8 9" key="2">
    <citation type="submission" date="2018-11" db="EMBL/GenBank/DDBJ databases">
        <authorList>
            <consortium name="Pathogen Informatics"/>
        </authorList>
    </citation>
    <scope>NUCLEOTIDE SEQUENCE [LARGE SCALE GENOMIC DNA]</scope>
    <source>
        <strain evidence="8 9">NST_G2</strain>
    </source>
</reference>
<dbReference type="EMBL" id="UYSU01035842">
    <property type="protein sequence ID" value="VDL96780.1"/>
    <property type="molecule type" value="Genomic_DNA"/>
</dbReference>
<dbReference type="PANTHER" id="PTHR46273">
    <property type="entry name" value="MYOSUPPRESSIN RECEPTOR 1, ISOFORM B-RELATED"/>
    <property type="match status" value="1"/>
</dbReference>
<evidence type="ECO:0000256" key="3">
    <source>
        <dbReference type="ARBA" id="ARBA00022989"/>
    </source>
</evidence>
<sequence>MTNQTELGEIQSENKSCGWYQVSALDKFSAAYAPIHVPLSLGICICGIIANIVNVMVLSHSTMRSSSNLLLAALSIGEGTVMAIYTFYAIVFRMLARFEKGLPRAYAYTLLGYLFAQNLVHTFSTWMIVFLAAFRLIFMRAGVSSTSICSFSRARKIILADCILSAVLAIPFLLAHQVKPLSEAASLSDEPSGVDVSNQNINAYEIDFVLNPVLRALLFLTSAIFIKALPIVLMTAFSAALIHTIRVSEKRRNRLLYERKESSEGMTKDTTPTSLTSAKQRVTGAESGTRTKHQITNILFALIILYIITYLPQVSPREGMPFFPEV</sequence>
<protein>
    <submittedName>
        <fullName evidence="10">G_PROTEIN_RECEP_F1_2 domain-containing protein</fullName>
    </submittedName>
</protein>
<feature type="domain" description="G-protein coupled receptors family 1 profile" evidence="7">
    <location>
        <begin position="50"/>
        <end position="312"/>
    </location>
</feature>
<dbReference type="Pfam" id="PF10324">
    <property type="entry name" value="7TM_GPCR_Srw"/>
    <property type="match status" value="1"/>
</dbReference>
<dbReference type="Gene3D" id="1.20.1070.10">
    <property type="entry name" value="Rhodopsin 7-helix transmembrane proteins"/>
    <property type="match status" value="1"/>
</dbReference>
<keyword evidence="9" id="KW-1185">Reference proteome</keyword>
<dbReference type="AlphaFoldDB" id="A0A183T1Q0"/>
<feature type="region of interest" description="Disordered" evidence="5">
    <location>
        <begin position="259"/>
        <end position="288"/>
    </location>
</feature>
<dbReference type="InterPro" id="IPR019427">
    <property type="entry name" value="7TM_GPCR_serpentine_rcpt_Srw"/>
</dbReference>
<dbReference type="InterPro" id="IPR053219">
    <property type="entry name" value="GPCR_Dmsr-1"/>
</dbReference>
<dbReference type="STRING" id="70667.A0A183T1Q0"/>
<dbReference type="Proteomes" id="UP000275846">
    <property type="component" value="Unassembled WGS sequence"/>
</dbReference>
<dbReference type="GO" id="GO:0005886">
    <property type="term" value="C:plasma membrane"/>
    <property type="evidence" value="ECO:0007669"/>
    <property type="project" value="TreeGrafter"/>
</dbReference>
<evidence type="ECO:0000256" key="5">
    <source>
        <dbReference type="SAM" id="MobiDB-lite"/>
    </source>
</evidence>
<feature type="transmembrane region" description="Helical" evidence="6">
    <location>
        <begin position="158"/>
        <end position="178"/>
    </location>
</feature>
<dbReference type="WBParaSite" id="SSLN_0001080301-mRNA-1">
    <property type="protein sequence ID" value="SSLN_0001080301-mRNA-1"/>
    <property type="gene ID" value="SSLN_0001080301"/>
</dbReference>
<evidence type="ECO:0000256" key="6">
    <source>
        <dbReference type="SAM" id="Phobius"/>
    </source>
</evidence>
<dbReference type="PROSITE" id="PS50262">
    <property type="entry name" value="G_PROTEIN_RECEP_F1_2"/>
    <property type="match status" value="1"/>
</dbReference>
<reference evidence="10" key="1">
    <citation type="submission" date="2016-06" db="UniProtKB">
        <authorList>
            <consortium name="WormBaseParasite"/>
        </authorList>
    </citation>
    <scope>IDENTIFICATION</scope>
</reference>
<keyword evidence="4 6" id="KW-0472">Membrane</keyword>
<dbReference type="CDD" id="cd14978">
    <property type="entry name" value="7tmA_FMRFamide_R-like"/>
    <property type="match status" value="1"/>
</dbReference>
<evidence type="ECO:0000256" key="1">
    <source>
        <dbReference type="ARBA" id="ARBA00004370"/>
    </source>
</evidence>
<keyword evidence="3 6" id="KW-1133">Transmembrane helix</keyword>
<proteinExistence type="predicted"/>
<evidence type="ECO:0000313" key="8">
    <source>
        <dbReference type="EMBL" id="VDL96780.1"/>
    </source>
</evidence>
<feature type="transmembrane region" description="Helical" evidence="6">
    <location>
        <begin position="35"/>
        <end position="57"/>
    </location>
</feature>
<evidence type="ECO:0000313" key="10">
    <source>
        <dbReference type="WBParaSite" id="SSLN_0001080301-mRNA-1"/>
    </source>
</evidence>
<comment type="subcellular location">
    <subcellularLocation>
        <location evidence="1">Membrane</location>
    </subcellularLocation>
</comment>
<accession>A0A183T1Q0</accession>
<dbReference type="SUPFAM" id="SSF81321">
    <property type="entry name" value="Family A G protein-coupled receptor-like"/>
    <property type="match status" value="1"/>
</dbReference>
<evidence type="ECO:0000313" key="9">
    <source>
        <dbReference type="Proteomes" id="UP000275846"/>
    </source>
</evidence>
<gene>
    <name evidence="8" type="ORF">SSLN_LOCUS10395</name>
</gene>
<dbReference type="PANTHER" id="PTHR46273:SF11">
    <property type="entry name" value="G-PROTEIN COUPLED RECEPTORS FAMILY 1 PROFILE DOMAIN-CONTAINING PROTEIN"/>
    <property type="match status" value="1"/>
</dbReference>
<feature type="transmembrane region" description="Helical" evidence="6">
    <location>
        <begin position="295"/>
        <end position="313"/>
    </location>
</feature>
<feature type="transmembrane region" description="Helical" evidence="6">
    <location>
        <begin position="217"/>
        <end position="242"/>
    </location>
</feature>
<feature type="transmembrane region" description="Helical" evidence="6">
    <location>
        <begin position="69"/>
        <end position="91"/>
    </location>
</feature>
<dbReference type="OrthoDB" id="5864054at2759"/>
<dbReference type="GO" id="GO:0008528">
    <property type="term" value="F:G protein-coupled peptide receptor activity"/>
    <property type="evidence" value="ECO:0007669"/>
    <property type="project" value="InterPro"/>
</dbReference>
<dbReference type="InterPro" id="IPR017452">
    <property type="entry name" value="GPCR_Rhodpsn_7TM"/>
</dbReference>
<feature type="transmembrane region" description="Helical" evidence="6">
    <location>
        <begin position="111"/>
        <end position="138"/>
    </location>
</feature>
<feature type="compositionally biased region" description="Polar residues" evidence="5">
    <location>
        <begin position="268"/>
        <end position="280"/>
    </location>
</feature>
<evidence type="ECO:0000259" key="7">
    <source>
        <dbReference type="PROSITE" id="PS50262"/>
    </source>
</evidence>
<organism evidence="10">
    <name type="scientific">Schistocephalus solidus</name>
    <name type="common">Tapeworm</name>
    <dbReference type="NCBI Taxonomy" id="70667"/>
    <lineage>
        <taxon>Eukaryota</taxon>
        <taxon>Metazoa</taxon>
        <taxon>Spiralia</taxon>
        <taxon>Lophotrochozoa</taxon>
        <taxon>Platyhelminthes</taxon>
        <taxon>Cestoda</taxon>
        <taxon>Eucestoda</taxon>
        <taxon>Diphyllobothriidea</taxon>
        <taxon>Diphyllobothriidae</taxon>
        <taxon>Schistocephalus</taxon>
    </lineage>
</organism>
<evidence type="ECO:0000256" key="4">
    <source>
        <dbReference type="ARBA" id="ARBA00023136"/>
    </source>
</evidence>
<evidence type="ECO:0000256" key="2">
    <source>
        <dbReference type="ARBA" id="ARBA00022692"/>
    </source>
</evidence>
<keyword evidence="2 6" id="KW-0812">Transmembrane</keyword>